<gene>
    <name evidence="4" type="ORF">FSP39_012700</name>
</gene>
<dbReference type="SUPFAM" id="SSF48726">
    <property type="entry name" value="Immunoglobulin"/>
    <property type="match status" value="1"/>
</dbReference>
<protein>
    <recommendedName>
        <fullName evidence="3">Ig-like domain-containing protein</fullName>
    </recommendedName>
</protein>
<keyword evidence="2" id="KW-0472">Membrane</keyword>
<keyword evidence="2" id="KW-0812">Transmembrane</keyword>
<feature type="domain" description="Ig-like" evidence="3">
    <location>
        <begin position="385"/>
        <end position="497"/>
    </location>
</feature>
<sequence>MYCCISGGSPAVIIPHVVEGILGSTLQFSLQFQSADNDSVFTFSKLGENDTMTELIRVSQNNLENVNTTWTLREDVTLDSHGERCRINVTIGNLQFPVHEGFYRAIVTGTDGTNSANLFIRTIANPEPLQLRQQPTNPTSGSDVTFTCTGNTGRPKPIVILLKSITDNEQILVQVGVDTDPVVEMLPDGRYFVNSSFVRRVSFSDNGTFFACDIRYNIGLSQRLNNATSNRVPINIAPGSAQNQLNILVTSPVRQGQDDLRITCSASGTIFTSITSYSIFRNDSSPTLKALVTRTYDVITQTIATAWPNDNQNVQGRAVLTGNSLPFPNATFIMTIPRDDISCPGDAGGYKCQFSATVTPGSQAPDPTSNQEFVEIQTNPSQMNPMTVLANTGNGNVPVTNYRFSVGTVLTLSCTGTVGNPIQSPRWCHRKTSDFGWQSPASGVSTDGAVLVGCQNSQTTTYIHNVTSEDNDRMFLCEAGSNPQCGFGDISSNITMSLGSSNAGIIAGAVIGSIAFLVIVVLIVYFVIFRRKSSAPQNRTKEDQPGRNGQPEMTREGPVYSVPHREKGSRDNRGPHNKYATENKGLDEPHEDRSPRRNDGLGHHNPGLYDDDDQDGDVVKRARSVDDMAKGSMV</sequence>
<proteinExistence type="predicted"/>
<feature type="transmembrane region" description="Helical" evidence="2">
    <location>
        <begin position="505"/>
        <end position="529"/>
    </location>
</feature>
<feature type="domain" description="Ig-like" evidence="3">
    <location>
        <begin position="238"/>
        <end position="369"/>
    </location>
</feature>
<organism evidence="4 5">
    <name type="scientific">Pinctada imbricata</name>
    <name type="common">Atlantic pearl-oyster</name>
    <name type="synonym">Pinctada martensii</name>
    <dbReference type="NCBI Taxonomy" id="66713"/>
    <lineage>
        <taxon>Eukaryota</taxon>
        <taxon>Metazoa</taxon>
        <taxon>Spiralia</taxon>
        <taxon>Lophotrochozoa</taxon>
        <taxon>Mollusca</taxon>
        <taxon>Bivalvia</taxon>
        <taxon>Autobranchia</taxon>
        <taxon>Pteriomorphia</taxon>
        <taxon>Pterioida</taxon>
        <taxon>Pterioidea</taxon>
        <taxon>Pteriidae</taxon>
        <taxon>Pinctada</taxon>
    </lineage>
</organism>
<dbReference type="CDD" id="cd12087">
    <property type="entry name" value="TM_EGFR-like"/>
    <property type="match status" value="1"/>
</dbReference>
<evidence type="ECO:0000256" key="2">
    <source>
        <dbReference type="SAM" id="Phobius"/>
    </source>
</evidence>
<dbReference type="InterPro" id="IPR036179">
    <property type="entry name" value="Ig-like_dom_sf"/>
</dbReference>
<accession>A0AA88XD92</accession>
<feature type="compositionally biased region" description="Basic and acidic residues" evidence="1">
    <location>
        <begin position="563"/>
        <end position="602"/>
    </location>
</feature>
<dbReference type="Proteomes" id="UP001186944">
    <property type="component" value="Unassembled WGS sequence"/>
</dbReference>
<dbReference type="InterPro" id="IPR007110">
    <property type="entry name" value="Ig-like_dom"/>
</dbReference>
<evidence type="ECO:0000313" key="4">
    <source>
        <dbReference type="EMBL" id="KAK3083054.1"/>
    </source>
</evidence>
<name>A0AA88XD92_PINIB</name>
<evidence type="ECO:0000256" key="1">
    <source>
        <dbReference type="SAM" id="MobiDB-lite"/>
    </source>
</evidence>
<feature type="region of interest" description="Disordered" evidence="1">
    <location>
        <begin position="535"/>
        <end position="634"/>
    </location>
</feature>
<keyword evidence="2" id="KW-1133">Transmembrane helix</keyword>
<comment type="caution">
    <text evidence="4">The sequence shown here is derived from an EMBL/GenBank/DDBJ whole genome shotgun (WGS) entry which is preliminary data.</text>
</comment>
<evidence type="ECO:0000259" key="3">
    <source>
        <dbReference type="PROSITE" id="PS50835"/>
    </source>
</evidence>
<reference evidence="4" key="1">
    <citation type="submission" date="2019-08" db="EMBL/GenBank/DDBJ databases">
        <title>The improved chromosome-level genome for the pearl oyster Pinctada fucata martensii using PacBio sequencing and Hi-C.</title>
        <authorList>
            <person name="Zheng Z."/>
        </authorList>
    </citation>
    <scope>NUCLEOTIDE SEQUENCE</scope>
    <source>
        <strain evidence="4">ZZ-2019</strain>
        <tissue evidence="4">Adductor muscle</tissue>
    </source>
</reference>
<evidence type="ECO:0000313" key="5">
    <source>
        <dbReference type="Proteomes" id="UP001186944"/>
    </source>
</evidence>
<dbReference type="AlphaFoldDB" id="A0AA88XD92"/>
<keyword evidence="5" id="KW-1185">Reference proteome</keyword>
<dbReference type="EMBL" id="VSWD01000014">
    <property type="protein sequence ID" value="KAK3083054.1"/>
    <property type="molecule type" value="Genomic_DNA"/>
</dbReference>
<dbReference type="PROSITE" id="PS50835">
    <property type="entry name" value="IG_LIKE"/>
    <property type="match status" value="2"/>
</dbReference>
<feature type="compositionally biased region" description="Basic and acidic residues" evidence="1">
    <location>
        <begin position="617"/>
        <end position="634"/>
    </location>
</feature>